<dbReference type="Proteomes" id="UP000266673">
    <property type="component" value="Unassembled WGS sequence"/>
</dbReference>
<sequence>MTKHTVLIFQKTNNPNTRTWTEHANITAALEAIIGMFEKQLAQTYPDQSHINYQVGDLIGFIGQCKEFVALVFDQKVNAYVPRDKAWIQEKIVSHLRLKLEKSKKVASHDMGNRASSKSYI</sequence>
<name>A0A397UND2_9GLOM</name>
<protein>
    <submittedName>
        <fullName evidence="2">Enhancer of rudimentary</fullName>
    </submittedName>
</protein>
<dbReference type="Pfam" id="PF01133">
    <property type="entry name" value="ER"/>
    <property type="match status" value="1"/>
</dbReference>
<comment type="caution">
    <text evidence="2">The sequence shown here is derived from an EMBL/GenBank/DDBJ whole genome shotgun (WGS) entry which is preliminary data.</text>
</comment>
<proteinExistence type="inferred from homology"/>
<dbReference type="SUPFAM" id="SSF143875">
    <property type="entry name" value="ERH-like"/>
    <property type="match status" value="1"/>
</dbReference>
<keyword evidence="3" id="KW-1185">Reference proteome</keyword>
<evidence type="ECO:0000256" key="1">
    <source>
        <dbReference type="ARBA" id="ARBA00007491"/>
    </source>
</evidence>
<dbReference type="AlphaFoldDB" id="A0A397UND2"/>
<evidence type="ECO:0000313" key="3">
    <source>
        <dbReference type="Proteomes" id="UP000266673"/>
    </source>
</evidence>
<dbReference type="EMBL" id="QKWP01001101">
    <property type="protein sequence ID" value="RIB11735.1"/>
    <property type="molecule type" value="Genomic_DNA"/>
</dbReference>
<evidence type="ECO:0000313" key="2">
    <source>
        <dbReference type="EMBL" id="RIB11735.1"/>
    </source>
</evidence>
<organism evidence="2 3">
    <name type="scientific">Gigaspora rosea</name>
    <dbReference type="NCBI Taxonomy" id="44941"/>
    <lineage>
        <taxon>Eukaryota</taxon>
        <taxon>Fungi</taxon>
        <taxon>Fungi incertae sedis</taxon>
        <taxon>Mucoromycota</taxon>
        <taxon>Glomeromycotina</taxon>
        <taxon>Glomeromycetes</taxon>
        <taxon>Diversisporales</taxon>
        <taxon>Gigasporaceae</taxon>
        <taxon>Gigaspora</taxon>
    </lineage>
</organism>
<dbReference type="InterPro" id="IPR035912">
    <property type="entry name" value="EHR_sf"/>
</dbReference>
<dbReference type="PANTHER" id="PTHR12373">
    <property type="entry name" value="ENHANCER OF RUDIMENTARY ERH"/>
    <property type="match status" value="1"/>
</dbReference>
<dbReference type="Gene3D" id="3.30.2260.10">
    <property type="entry name" value="Enhancer of rudimentary"/>
    <property type="match status" value="1"/>
</dbReference>
<accession>A0A397UND2</accession>
<dbReference type="PANTHER" id="PTHR12373:SF0">
    <property type="entry name" value="ENHANCER OF RUDIMENTARY HOMOLOG"/>
    <property type="match status" value="1"/>
</dbReference>
<comment type="similarity">
    <text evidence="1">Belongs to the E(R) family.</text>
</comment>
<dbReference type="STRING" id="44941.A0A397UND2"/>
<reference evidence="2 3" key="1">
    <citation type="submission" date="2018-06" db="EMBL/GenBank/DDBJ databases">
        <title>Comparative genomics reveals the genomic features of Rhizophagus irregularis, R. cerebriforme, R. diaphanum and Gigaspora rosea, and their symbiotic lifestyle signature.</title>
        <authorList>
            <person name="Morin E."/>
            <person name="San Clemente H."/>
            <person name="Chen E.C.H."/>
            <person name="De La Providencia I."/>
            <person name="Hainaut M."/>
            <person name="Kuo A."/>
            <person name="Kohler A."/>
            <person name="Murat C."/>
            <person name="Tang N."/>
            <person name="Roy S."/>
            <person name="Loubradou J."/>
            <person name="Henrissat B."/>
            <person name="Grigoriev I.V."/>
            <person name="Corradi N."/>
            <person name="Roux C."/>
            <person name="Martin F.M."/>
        </authorList>
    </citation>
    <scope>NUCLEOTIDE SEQUENCE [LARGE SCALE GENOMIC DNA]</scope>
    <source>
        <strain evidence="2 3">DAOM 194757</strain>
    </source>
</reference>
<dbReference type="OrthoDB" id="7887808at2759"/>
<dbReference type="InterPro" id="IPR000781">
    <property type="entry name" value="ERH"/>
</dbReference>
<gene>
    <name evidence="2" type="ORF">C2G38_86682</name>
</gene>